<keyword evidence="3" id="KW-0998">Cell outer membrane</keyword>
<keyword evidence="5" id="KW-0732">Signal</keyword>
<keyword evidence="8" id="KW-1185">Reference proteome</keyword>
<feature type="domain" description="OmpA-like" evidence="6">
    <location>
        <begin position="173"/>
        <end position="288"/>
    </location>
</feature>
<organism evidence="7 8">
    <name type="scientific">Desulfurivibrio alkaliphilus (strain DSM 19089 / UNIQEM U267 / AHT2)</name>
    <dbReference type="NCBI Taxonomy" id="589865"/>
    <lineage>
        <taxon>Bacteria</taxon>
        <taxon>Pseudomonadati</taxon>
        <taxon>Thermodesulfobacteriota</taxon>
        <taxon>Desulfobulbia</taxon>
        <taxon>Desulfobulbales</taxon>
        <taxon>Desulfobulbaceae</taxon>
        <taxon>Desulfurivibrio</taxon>
    </lineage>
</organism>
<sequence>MMRLKTSLLLLVAMTMLVAGILPAAAQEVPEHPLIRPFPGAVLHERSSVYQNFDSYEFQVRNPQTGRAERQMVKGEYRRLRYFLHKEDGSRDTSVSRVEYFENFKSAALAMGGEIKWEDSRELVFTIPREDGGVTWCRVEVSVGAGSTILIIIDEEPLEIKLEFGPDQMKAALDADGRIALYGILFDYDRATLQQASSKQLQGIVTLLHDHPDLRLEIQGHTDSDGSAAYNLQLSQRRAESVLNYLLLFGIDPSRLKSKGYGETMPVAPNDTAENKAKNRRVELVRLD</sequence>
<dbReference type="AlphaFoldDB" id="D6Z1D8"/>
<accession>D6Z1D8</accession>
<dbReference type="SUPFAM" id="SSF103088">
    <property type="entry name" value="OmpA-like"/>
    <property type="match status" value="1"/>
</dbReference>
<evidence type="ECO:0000256" key="4">
    <source>
        <dbReference type="PROSITE-ProRule" id="PRU00473"/>
    </source>
</evidence>
<dbReference type="PANTHER" id="PTHR30329">
    <property type="entry name" value="STATOR ELEMENT OF FLAGELLAR MOTOR COMPLEX"/>
    <property type="match status" value="1"/>
</dbReference>
<dbReference type="PRINTS" id="PR01023">
    <property type="entry name" value="NAFLGMOTY"/>
</dbReference>
<dbReference type="InterPro" id="IPR006690">
    <property type="entry name" value="OMPA-like_CS"/>
</dbReference>
<gene>
    <name evidence="7" type="ordered locus">DaAHT2_0689</name>
</gene>
<dbReference type="STRING" id="589865.DaAHT2_0689"/>
<name>D6Z1D8_DESAT</name>
<comment type="subcellular location">
    <subcellularLocation>
        <location evidence="1">Cell outer membrane</location>
    </subcellularLocation>
</comment>
<dbReference type="GO" id="GO:0009279">
    <property type="term" value="C:cell outer membrane"/>
    <property type="evidence" value="ECO:0007669"/>
    <property type="project" value="UniProtKB-SubCell"/>
</dbReference>
<evidence type="ECO:0000256" key="3">
    <source>
        <dbReference type="ARBA" id="ARBA00023237"/>
    </source>
</evidence>
<evidence type="ECO:0000256" key="2">
    <source>
        <dbReference type="ARBA" id="ARBA00023136"/>
    </source>
</evidence>
<dbReference type="Proteomes" id="UP000001508">
    <property type="component" value="Chromosome"/>
</dbReference>
<dbReference type="KEGG" id="dak:DaAHT2_0689"/>
<feature type="signal peptide" evidence="5">
    <location>
        <begin position="1"/>
        <end position="26"/>
    </location>
</feature>
<dbReference type="HOGENOM" id="CLU_055761_0_0_7"/>
<proteinExistence type="predicted"/>
<reference evidence="8" key="1">
    <citation type="submission" date="2010-02" db="EMBL/GenBank/DDBJ databases">
        <title>Complete sequence of Desulfurivibrio alkaliphilus AHT2.</title>
        <authorList>
            <consortium name="US DOE Joint Genome Institute"/>
            <person name="Pitluck S."/>
            <person name="Chertkov O."/>
            <person name="Detter J.C."/>
            <person name="Han C."/>
            <person name="Tapia R."/>
            <person name="Larimer F."/>
            <person name="Land M."/>
            <person name="Hauser L."/>
            <person name="Kyrpides N."/>
            <person name="Mikhailova N."/>
            <person name="Sorokin D.Y."/>
            <person name="Muyzer G."/>
            <person name="Woyke T."/>
        </authorList>
    </citation>
    <scope>NUCLEOTIDE SEQUENCE [LARGE SCALE GENOMIC DNA]</scope>
    <source>
        <strain evidence="8">DSM 19089 / UNIQEM U267 / AHT2</strain>
    </source>
</reference>
<feature type="chain" id="PRO_5003091547" evidence="5">
    <location>
        <begin position="27"/>
        <end position="288"/>
    </location>
</feature>
<dbReference type="InterPro" id="IPR006664">
    <property type="entry name" value="OMP_bac"/>
</dbReference>
<evidence type="ECO:0000256" key="5">
    <source>
        <dbReference type="SAM" id="SignalP"/>
    </source>
</evidence>
<evidence type="ECO:0000313" key="8">
    <source>
        <dbReference type="Proteomes" id="UP000001508"/>
    </source>
</evidence>
<dbReference type="PANTHER" id="PTHR30329:SF21">
    <property type="entry name" value="LIPOPROTEIN YIAD-RELATED"/>
    <property type="match status" value="1"/>
</dbReference>
<dbReference type="CDD" id="cd07185">
    <property type="entry name" value="OmpA_C-like"/>
    <property type="match status" value="1"/>
</dbReference>
<dbReference type="InterPro" id="IPR050330">
    <property type="entry name" value="Bact_OuterMem_StrucFunc"/>
</dbReference>
<dbReference type="InterPro" id="IPR036737">
    <property type="entry name" value="OmpA-like_sf"/>
</dbReference>
<evidence type="ECO:0000259" key="6">
    <source>
        <dbReference type="PROSITE" id="PS51123"/>
    </source>
</evidence>
<dbReference type="PROSITE" id="PS51123">
    <property type="entry name" value="OMPA_2"/>
    <property type="match status" value="1"/>
</dbReference>
<dbReference type="PRINTS" id="PR01021">
    <property type="entry name" value="OMPADOMAIN"/>
</dbReference>
<keyword evidence="2 4" id="KW-0472">Membrane</keyword>
<evidence type="ECO:0000313" key="7">
    <source>
        <dbReference type="EMBL" id="ADH85393.1"/>
    </source>
</evidence>
<dbReference type="PROSITE" id="PS01068">
    <property type="entry name" value="OMPA_1"/>
    <property type="match status" value="1"/>
</dbReference>
<dbReference type="eggNOG" id="COG2885">
    <property type="taxonomic scope" value="Bacteria"/>
</dbReference>
<dbReference type="InParanoid" id="D6Z1D8"/>
<dbReference type="Gene3D" id="3.30.1330.60">
    <property type="entry name" value="OmpA-like domain"/>
    <property type="match status" value="1"/>
</dbReference>
<evidence type="ECO:0000256" key="1">
    <source>
        <dbReference type="ARBA" id="ARBA00004442"/>
    </source>
</evidence>
<dbReference type="InterPro" id="IPR006665">
    <property type="entry name" value="OmpA-like"/>
</dbReference>
<protein>
    <submittedName>
        <fullName evidence="7">OmpA/MotB domain protein</fullName>
    </submittedName>
</protein>
<dbReference type="Pfam" id="PF00691">
    <property type="entry name" value="OmpA"/>
    <property type="match status" value="1"/>
</dbReference>
<dbReference type="EMBL" id="CP001940">
    <property type="protein sequence ID" value="ADH85393.1"/>
    <property type="molecule type" value="Genomic_DNA"/>
</dbReference>